<dbReference type="EMBL" id="OOIL02000002">
    <property type="protein sequence ID" value="VFQ59110.1"/>
    <property type="molecule type" value="Genomic_DNA"/>
</dbReference>
<dbReference type="SUPFAM" id="SSF140860">
    <property type="entry name" value="Pseudo ankyrin repeat-like"/>
    <property type="match status" value="1"/>
</dbReference>
<dbReference type="SUPFAM" id="SSF48403">
    <property type="entry name" value="Ankyrin repeat"/>
    <property type="match status" value="1"/>
</dbReference>
<dbReference type="GO" id="GO:0016020">
    <property type="term" value="C:membrane"/>
    <property type="evidence" value="ECO:0007669"/>
    <property type="project" value="TreeGrafter"/>
</dbReference>
<keyword evidence="1" id="KW-0040">ANK repeat</keyword>
<dbReference type="PANTHER" id="PTHR24177">
    <property type="entry name" value="CASKIN"/>
    <property type="match status" value="1"/>
</dbReference>
<dbReference type="SMART" id="SM00248">
    <property type="entry name" value="ANK"/>
    <property type="match status" value="2"/>
</dbReference>
<evidence type="ECO:0000256" key="1">
    <source>
        <dbReference type="PROSITE-ProRule" id="PRU00023"/>
    </source>
</evidence>
<dbReference type="InterPro" id="IPR002110">
    <property type="entry name" value="Ankyrin_rpt"/>
</dbReference>
<dbReference type="Gene3D" id="1.25.40.20">
    <property type="entry name" value="Ankyrin repeat-containing domain"/>
    <property type="match status" value="2"/>
</dbReference>
<organism evidence="3 4">
    <name type="scientific">Cuscuta campestris</name>
    <dbReference type="NCBI Taxonomy" id="132261"/>
    <lineage>
        <taxon>Eukaryota</taxon>
        <taxon>Viridiplantae</taxon>
        <taxon>Streptophyta</taxon>
        <taxon>Embryophyta</taxon>
        <taxon>Tracheophyta</taxon>
        <taxon>Spermatophyta</taxon>
        <taxon>Magnoliopsida</taxon>
        <taxon>eudicotyledons</taxon>
        <taxon>Gunneridae</taxon>
        <taxon>Pentapetalae</taxon>
        <taxon>asterids</taxon>
        <taxon>lamiids</taxon>
        <taxon>Solanales</taxon>
        <taxon>Convolvulaceae</taxon>
        <taxon>Cuscuteae</taxon>
        <taxon>Cuscuta</taxon>
        <taxon>Cuscuta subgen. Grammica</taxon>
        <taxon>Cuscuta sect. Cleistogrammica</taxon>
    </lineage>
</organism>
<gene>
    <name evidence="3" type="ORF">CCAM_LOCUS886</name>
</gene>
<protein>
    <submittedName>
        <fullName evidence="3">Uncharacterized protein</fullName>
    </submittedName>
</protein>
<name>A0A484K120_9ASTE</name>
<dbReference type="InterPro" id="IPR036770">
    <property type="entry name" value="Ankyrin_rpt-contain_sf"/>
</dbReference>
<dbReference type="OrthoDB" id="1306122at2759"/>
<evidence type="ECO:0000256" key="2">
    <source>
        <dbReference type="SAM" id="MobiDB-lite"/>
    </source>
</evidence>
<keyword evidence="4" id="KW-1185">Reference proteome</keyword>
<evidence type="ECO:0000313" key="3">
    <source>
        <dbReference type="EMBL" id="VFQ59110.1"/>
    </source>
</evidence>
<dbReference type="PROSITE" id="PS50088">
    <property type="entry name" value="ANK_REPEAT"/>
    <property type="match status" value="1"/>
</dbReference>
<accession>A0A484K120</accession>
<dbReference type="Pfam" id="PF00023">
    <property type="entry name" value="Ank"/>
    <property type="match status" value="1"/>
</dbReference>
<dbReference type="Proteomes" id="UP000595140">
    <property type="component" value="Unassembled WGS sequence"/>
</dbReference>
<proteinExistence type="predicted"/>
<feature type="repeat" description="ANK" evidence="1">
    <location>
        <begin position="172"/>
        <end position="204"/>
    </location>
</feature>
<sequence>MEDYRIEETAPSPNKASPQLNCKILYVSGFRGTTFQAFNNDAAAPASDGTHVRNRDTPRTYVASGESRGKKDNTLPNVASAGGINNATKNEDDIRSNRALYDDAVQGDLEVTERLVKEDNKVCIYPLNDKLQNVFHIISKREEEEEDDRVVEKLENIVSNMSVDDLGKKDGDGRTALHVTALYGNTKMAQVFIRKNCRLLFVSDGHHDLPVHLAARNIRQSEAVYTFFFNVTRQKCEEVQVPTANPFELSSAMQLFCYLIGSKFYDLALDLVVKYDELGVSVAEIPGSKLDEKNPDVASHPLLKSKTSALQALVQFDCPIINTSHLSFWHNSISYLWQPKSMKNKMSMHRKAEKLLHHLCNKIKSLKDHKQVVAVAKSAMFEAARLDMDTVVTSILDTCPAIVYCLDDNKCSVFHIAVENRSENVFNLLCQKSIQMRDLAEMVDVHGNGMLHLAGKLAPPHKLNSVSGAALQMQLELQWFEVIFPL</sequence>
<evidence type="ECO:0000313" key="4">
    <source>
        <dbReference type="Proteomes" id="UP000595140"/>
    </source>
</evidence>
<dbReference type="PANTHER" id="PTHR24177:SF365">
    <property type="entry name" value="ANKYRIN REPEAT-CONTAINING PROTEIN NPR4-LIKE ISOFORM X1"/>
    <property type="match status" value="1"/>
</dbReference>
<feature type="region of interest" description="Disordered" evidence="2">
    <location>
        <begin position="61"/>
        <end position="90"/>
    </location>
</feature>
<reference evidence="3 4" key="1">
    <citation type="submission" date="2018-04" db="EMBL/GenBank/DDBJ databases">
        <authorList>
            <person name="Vogel A."/>
        </authorList>
    </citation>
    <scope>NUCLEOTIDE SEQUENCE [LARGE SCALE GENOMIC DNA]</scope>
</reference>
<dbReference type="AlphaFoldDB" id="A0A484K120"/>